<accession>A0AC34F9V6</accession>
<evidence type="ECO:0000313" key="1">
    <source>
        <dbReference type="Proteomes" id="UP000887579"/>
    </source>
</evidence>
<dbReference type="WBParaSite" id="ES5_v2.g13570.t1">
    <property type="protein sequence ID" value="ES5_v2.g13570.t1"/>
    <property type="gene ID" value="ES5_v2.g13570"/>
</dbReference>
<organism evidence="1 2">
    <name type="scientific">Panagrolaimus sp. ES5</name>
    <dbReference type="NCBI Taxonomy" id="591445"/>
    <lineage>
        <taxon>Eukaryota</taxon>
        <taxon>Metazoa</taxon>
        <taxon>Ecdysozoa</taxon>
        <taxon>Nematoda</taxon>
        <taxon>Chromadorea</taxon>
        <taxon>Rhabditida</taxon>
        <taxon>Tylenchina</taxon>
        <taxon>Panagrolaimomorpha</taxon>
        <taxon>Panagrolaimoidea</taxon>
        <taxon>Panagrolaimidae</taxon>
        <taxon>Panagrolaimus</taxon>
    </lineage>
</organism>
<name>A0AC34F9V6_9BILA</name>
<evidence type="ECO:0000313" key="2">
    <source>
        <dbReference type="WBParaSite" id="ES5_v2.g13570.t1"/>
    </source>
</evidence>
<protein>
    <submittedName>
        <fullName evidence="2">Uncharacterized protein</fullName>
    </submittedName>
</protein>
<proteinExistence type="predicted"/>
<sequence>MVNITELLVEKVNEISHQIDRATQEIKAFIENKAFEENVTFLVNQLMNHITMFYTERTDELKYKLNQTCQKFTVESIFVNMKSLLDTNTIAQQLKVDGYSDAAFERIETIYKSMMKQLLIAFPICETLVFGEKNGTTMDNRNEHIVKLVAEIEEELKNEKLQNTLNKEKLDLKIWAAEIRDLKKTVQNFKQRFGYQWERVLVYGKAPCDEQFAILVTSVVRSTVTLFSQKKNRICDVTYNDGYDEEWLKQKNFWTAQSAADAASSWIGFLKNGEYDEVFDA</sequence>
<reference evidence="2" key="1">
    <citation type="submission" date="2022-11" db="UniProtKB">
        <authorList>
            <consortium name="WormBaseParasite"/>
        </authorList>
    </citation>
    <scope>IDENTIFICATION</scope>
</reference>
<dbReference type="Proteomes" id="UP000887579">
    <property type="component" value="Unplaced"/>
</dbReference>